<dbReference type="InParanoid" id="G3NS46"/>
<organism evidence="1">
    <name type="scientific">Gasterosteus aculeatus</name>
    <name type="common">Three-spined stickleback</name>
    <dbReference type="NCBI Taxonomy" id="69293"/>
    <lineage>
        <taxon>Eukaryota</taxon>
        <taxon>Metazoa</taxon>
        <taxon>Chordata</taxon>
        <taxon>Craniata</taxon>
        <taxon>Vertebrata</taxon>
        <taxon>Euteleostomi</taxon>
        <taxon>Actinopterygii</taxon>
        <taxon>Neopterygii</taxon>
        <taxon>Teleostei</taxon>
        <taxon>Neoteleostei</taxon>
        <taxon>Acanthomorphata</taxon>
        <taxon>Eupercaria</taxon>
        <taxon>Perciformes</taxon>
        <taxon>Cottioidei</taxon>
        <taxon>Gasterosteales</taxon>
        <taxon>Gasterosteidae</taxon>
        <taxon>Gasterosteus</taxon>
    </lineage>
</organism>
<dbReference type="Bgee" id="ENSGACG00000006176">
    <property type="expression patterns" value="Expressed in intestinal epithelial cell and 11 other cell types or tissues"/>
</dbReference>
<dbReference type="Ensembl" id="ENSGACT00000008182.1">
    <property type="protein sequence ID" value="ENSGACP00000008163.1"/>
    <property type="gene ID" value="ENSGACG00000006176.1"/>
</dbReference>
<name>G3NS46_GASAC</name>
<evidence type="ECO:0000313" key="1">
    <source>
        <dbReference type="Ensembl" id="ENSGACP00000008163.1"/>
    </source>
</evidence>
<reference evidence="1" key="2">
    <citation type="submission" date="2024-04" db="UniProtKB">
        <authorList>
            <consortium name="Ensembl"/>
        </authorList>
    </citation>
    <scope>IDENTIFICATION</scope>
</reference>
<dbReference type="AlphaFoldDB" id="G3NS46"/>
<reference evidence="1" key="1">
    <citation type="submission" date="2006-01" db="EMBL/GenBank/DDBJ databases">
        <authorList>
            <person name="Lindblad-Toh K."/>
            <person name="Mauceli E."/>
            <person name="Grabherr M."/>
            <person name="Chang J.L."/>
            <person name="Lander E.S."/>
        </authorList>
    </citation>
    <scope>NUCLEOTIDE SEQUENCE [LARGE SCALE GENOMIC DNA]</scope>
</reference>
<accession>G3NS46</accession>
<protein>
    <submittedName>
        <fullName evidence="1">Uncharacterized protein</fullName>
    </submittedName>
</protein>
<proteinExistence type="predicted"/>
<sequence>HPSTKSQHQSKVHWVQIPTGTILFTISVKRPDANSSVQLPPPLVFQVYFSCDCFQTSMPLKWSCGSTVFALAVHPSRVQTVTALTSVPREGFHLRLVLFHHTRFFSF</sequence>